<reference evidence="3 4" key="1">
    <citation type="journal article" date="2016" name="Nat. Commun.">
        <title>Thousands of microbial genomes shed light on interconnected biogeochemical processes in an aquifer system.</title>
        <authorList>
            <person name="Anantharaman K."/>
            <person name="Brown C.T."/>
            <person name="Hug L.A."/>
            <person name="Sharon I."/>
            <person name="Castelle C.J."/>
            <person name="Probst A.J."/>
            <person name="Thomas B.C."/>
            <person name="Singh A."/>
            <person name="Wilkins M.J."/>
            <person name="Karaoz U."/>
            <person name="Brodie E.L."/>
            <person name="Williams K.H."/>
            <person name="Hubbard S.S."/>
            <person name="Banfield J.F."/>
        </authorList>
    </citation>
    <scope>NUCLEOTIDE SEQUENCE [LARGE SCALE GENOMIC DNA]</scope>
</reference>
<evidence type="ECO:0000259" key="2">
    <source>
        <dbReference type="Pfam" id="PF00535"/>
    </source>
</evidence>
<sequence>MKNKLPLVSIIIPCRNEEKFIENRIKSLLKDGYPLQKIEILIIDGKSEDKTRDIIKEYAVKFPFIKLLDNNKKETAYAFNIGINHAIGEIIILMSAHTSDEKGYIEKCIKYMYEYNIDSVIGIMKATPSKNTIMAKSIAISLSVFFGAGNSYFRIGSNSPKLIDTAGSCYKKQVFQKIGFFNEKLKRSQDMDFSLRMNRAGIKTLLIPDIITYYYPKDNLKDFFIHNFEDGIWAILPFKFIKRPLKLRHYIPLIFVLTLPLSIWPYILVNLFFSAQIALREKDLKYFFVVPLVFVTRHIGYGLGSFLGLIKLIF</sequence>
<dbReference type="CDD" id="cd02525">
    <property type="entry name" value="Succinoglycan_BP_ExoA"/>
    <property type="match status" value="1"/>
</dbReference>
<dbReference type="Pfam" id="PF00535">
    <property type="entry name" value="Glycos_transf_2"/>
    <property type="match status" value="1"/>
</dbReference>
<dbReference type="PANTHER" id="PTHR43685:SF2">
    <property type="entry name" value="GLYCOSYLTRANSFERASE 2-LIKE DOMAIN-CONTAINING PROTEIN"/>
    <property type="match status" value="1"/>
</dbReference>
<dbReference type="PANTHER" id="PTHR43685">
    <property type="entry name" value="GLYCOSYLTRANSFERASE"/>
    <property type="match status" value="1"/>
</dbReference>
<evidence type="ECO:0000313" key="3">
    <source>
        <dbReference type="EMBL" id="OHA70178.1"/>
    </source>
</evidence>
<dbReference type="EMBL" id="MHUC01000035">
    <property type="protein sequence ID" value="OHA70178.1"/>
    <property type="molecule type" value="Genomic_DNA"/>
</dbReference>
<dbReference type="STRING" id="1802457.A3F15_00360"/>
<organism evidence="3 4">
    <name type="scientific">Candidatus Wildermuthbacteria bacterium RIFCSPHIGHO2_12_FULL_40_12</name>
    <dbReference type="NCBI Taxonomy" id="1802457"/>
    <lineage>
        <taxon>Bacteria</taxon>
        <taxon>Candidatus Wildermuthiibacteriota</taxon>
    </lineage>
</organism>
<accession>A0A1G2RCD1</accession>
<evidence type="ECO:0000313" key="4">
    <source>
        <dbReference type="Proteomes" id="UP000177078"/>
    </source>
</evidence>
<dbReference type="SUPFAM" id="SSF53448">
    <property type="entry name" value="Nucleotide-diphospho-sugar transferases"/>
    <property type="match status" value="1"/>
</dbReference>
<evidence type="ECO:0000256" key="1">
    <source>
        <dbReference type="SAM" id="Phobius"/>
    </source>
</evidence>
<dbReference type="InterPro" id="IPR050834">
    <property type="entry name" value="Glycosyltransf_2"/>
</dbReference>
<feature type="transmembrane region" description="Helical" evidence="1">
    <location>
        <begin position="250"/>
        <end position="274"/>
    </location>
</feature>
<name>A0A1G2RCD1_9BACT</name>
<gene>
    <name evidence="3" type="ORF">A3F15_00360</name>
</gene>
<keyword evidence="1" id="KW-0472">Membrane</keyword>
<keyword evidence="1" id="KW-0812">Transmembrane</keyword>
<keyword evidence="1" id="KW-1133">Transmembrane helix</keyword>
<feature type="domain" description="Glycosyltransferase 2-like" evidence="2">
    <location>
        <begin position="9"/>
        <end position="145"/>
    </location>
</feature>
<protein>
    <recommendedName>
        <fullName evidence="2">Glycosyltransferase 2-like domain-containing protein</fullName>
    </recommendedName>
</protein>
<comment type="caution">
    <text evidence="3">The sequence shown here is derived from an EMBL/GenBank/DDBJ whole genome shotgun (WGS) entry which is preliminary data.</text>
</comment>
<dbReference type="InterPro" id="IPR029044">
    <property type="entry name" value="Nucleotide-diphossugar_trans"/>
</dbReference>
<dbReference type="Gene3D" id="3.90.550.10">
    <property type="entry name" value="Spore Coat Polysaccharide Biosynthesis Protein SpsA, Chain A"/>
    <property type="match status" value="1"/>
</dbReference>
<dbReference type="AlphaFoldDB" id="A0A1G2RCD1"/>
<feature type="transmembrane region" description="Helical" evidence="1">
    <location>
        <begin position="286"/>
        <end position="310"/>
    </location>
</feature>
<proteinExistence type="predicted"/>
<dbReference type="InterPro" id="IPR001173">
    <property type="entry name" value="Glyco_trans_2-like"/>
</dbReference>
<dbReference type="Proteomes" id="UP000177078">
    <property type="component" value="Unassembled WGS sequence"/>
</dbReference>